<sequence length="342" mass="36061">MTTSQNPIPAPNPHPITVLGAGAWGTALAILCARNGQPVTLWSWEADHAQAMREERTNRRFLPDYPFPPRLRVAADLADALSGARDILFAVPSHAFRGVLETLSPMLAVDARIAWATKGFEPGTGRLLHRVVADIAGPNVPVAVLSGPTFATEVAEGLPTALTIASTDPRFASDLAACLHNRRFRVYTSQDMIGVQVGGAVKNVLAIAAGAADGLGFGANTRAALVTRGLTELMRLGVALGGNHETFMGLAGLGDLVLTCTDNQSRNRRLGLALARGESLEEARRGVGDVIEGVDSARAVVELAHRHGVEMPIAEQVHRVLSGHASPREAVNALLGRSAKSE</sequence>
<dbReference type="EMBL" id="CAADEX010000014">
    <property type="protein sequence ID" value="VFJ46755.1"/>
    <property type="molecule type" value="Genomic_DNA"/>
</dbReference>
<feature type="binding site" evidence="13">
    <location>
        <position position="118"/>
    </location>
    <ligand>
        <name>sn-glycerol 3-phosphate</name>
        <dbReference type="ChEBI" id="CHEBI:57597"/>
    </ligand>
</feature>
<dbReference type="SUPFAM" id="SSF48179">
    <property type="entry name" value="6-phosphogluconate dehydrogenase C-terminal domain-like"/>
    <property type="match status" value="1"/>
</dbReference>
<dbReference type="PANTHER" id="PTHR11728">
    <property type="entry name" value="GLYCEROL-3-PHOSPHATE DEHYDROGENASE"/>
    <property type="match status" value="1"/>
</dbReference>
<keyword evidence="7 13" id="KW-0594">Phospholipid biosynthesis</keyword>
<dbReference type="EC" id="1.1.1.94" evidence="10 13"/>
<comment type="catalytic activity">
    <reaction evidence="9">
        <text>sn-glycerol 3-phosphate + NADP(+) = dihydroxyacetone phosphate + NADPH + H(+)</text>
        <dbReference type="Rhea" id="RHEA:11096"/>
        <dbReference type="ChEBI" id="CHEBI:15378"/>
        <dbReference type="ChEBI" id="CHEBI:57597"/>
        <dbReference type="ChEBI" id="CHEBI:57642"/>
        <dbReference type="ChEBI" id="CHEBI:57783"/>
        <dbReference type="ChEBI" id="CHEBI:58349"/>
        <dbReference type="EC" id="1.1.1.94"/>
    </reaction>
    <physiologicalReaction direction="right-to-left" evidence="9">
        <dbReference type="Rhea" id="RHEA:11098"/>
    </physiologicalReaction>
</comment>
<dbReference type="SUPFAM" id="SSF51735">
    <property type="entry name" value="NAD(P)-binding Rossmann-fold domains"/>
    <property type="match status" value="1"/>
</dbReference>
<evidence type="ECO:0000256" key="3">
    <source>
        <dbReference type="ARBA" id="ARBA00022857"/>
    </source>
</evidence>
<dbReference type="HAMAP" id="MF_00394">
    <property type="entry name" value="NAD_Glyc3P_dehydrog"/>
    <property type="match status" value="1"/>
</dbReference>
<evidence type="ECO:0000256" key="6">
    <source>
        <dbReference type="ARBA" id="ARBA00023098"/>
    </source>
</evidence>
<dbReference type="GO" id="GO:0005829">
    <property type="term" value="C:cytosol"/>
    <property type="evidence" value="ECO:0007669"/>
    <property type="project" value="TreeGrafter"/>
</dbReference>
<dbReference type="Pfam" id="PF07479">
    <property type="entry name" value="NAD_Gly3P_dh_C"/>
    <property type="match status" value="1"/>
</dbReference>
<dbReference type="InterPro" id="IPR008927">
    <property type="entry name" value="6-PGluconate_DH-like_C_sf"/>
</dbReference>
<keyword evidence="8 13" id="KW-1208">Phospholipid metabolism</keyword>
<dbReference type="UniPathway" id="UPA00940"/>
<feature type="binding site" evidence="13">
    <location>
        <position position="255"/>
    </location>
    <ligand>
        <name>sn-glycerol 3-phosphate</name>
        <dbReference type="ChEBI" id="CHEBI:57597"/>
    </ligand>
</feature>
<evidence type="ECO:0000256" key="15">
    <source>
        <dbReference type="PIRSR" id="PIRSR000114-2"/>
    </source>
</evidence>
<keyword evidence="13" id="KW-0963">Cytoplasm</keyword>
<comment type="pathway">
    <text evidence="13">Membrane lipid metabolism; glycerophospholipid metabolism.</text>
</comment>
<dbReference type="EMBL" id="CAADEY010000015">
    <property type="protein sequence ID" value="VFJ46608.1"/>
    <property type="molecule type" value="Genomic_DNA"/>
</dbReference>
<feature type="binding site" evidence="13">
    <location>
        <position position="147"/>
    </location>
    <ligand>
        <name>sn-glycerol 3-phosphate</name>
        <dbReference type="ChEBI" id="CHEBI:57597"/>
    </ligand>
</feature>
<keyword evidence="2 13" id="KW-0444">Lipid biosynthesis</keyword>
<evidence type="ECO:0000256" key="13">
    <source>
        <dbReference type="HAMAP-Rule" id="MF_00394"/>
    </source>
</evidence>
<gene>
    <name evidence="13" type="primary">gpsA</name>
    <name evidence="21" type="ORF">BECKDK2373B_GA0170837_101416</name>
    <name evidence="20" type="ORF">BECKDK2373C_GA0170839_101537</name>
</gene>
<dbReference type="PIRSF" id="PIRSF000114">
    <property type="entry name" value="Glycerol-3-P_dh"/>
    <property type="match status" value="1"/>
</dbReference>
<keyword evidence="6 13" id="KW-0443">Lipid metabolism</keyword>
<evidence type="ECO:0000256" key="8">
    <source>
        <dbReference type="ARBA" id="ARBA00023264"/>
    </source>
</evidence>
<evidence type="ECO:0000313" key="21">
    <source>
        <dbReference type="EMBL" id="VFJ46755.1"/>
    </source>
</evidence>
<feature type="binding site" evidence="15">
    <location>
        <position position="118"/>
    </location>
    <ligand>
        <name>substrate</name>
    </ligand>
</feature>
<feature type="binding site" evidence="13">
    <location>
        <position position="118"/>
    </location>
    <ligand>
        <name>NADPH</name>
        <dbReference type="ChEBI" id="CHEBI:57783"/>
    </ligand>
</feature>
<feature type="binding site" evidence="16">
    <location>
        <position position="266"/>
    </location>
    <ligand>
        <name>NAD(+)</name>
        <dbReference type="ChEBI" id="CHEBI:57540"/>
    </ligand>
</feature>
<feature type="binding site" evidence="13">
    <location>
        <position position="151"/>
    </location>
    <ligand>
        <name>NADPH</name>
        <dbReference type="ChEBI" id="CHEBI:57783"/>
    </ligand>
</feature>
<dbReference type="GO" id="GO:0046167">
    <property type="term" value="P:glycerol-3-phosphate biosynthetic process"/>
    <property type="evidence" value="ECO:0007669"/>
    <property type="project" value="UniProtKB-UniRule"/>
</dbReference>
<reference evidence="20" key="1">
    <citation type="submission" date="2019-02" db="EMBL/GenBank/DDBJ databases">
        <authorList>
            <person name="Gruber-Vodicka R. H."/>
            <person name="Seah K. B. B."/>
        </authorList>
    </citation>
    <scope>NUCLEOTIDE SEQUENCE</scope>
    <source>
        <strain evidence="20">BECK_DK161</strain>
        <strain evidence="21">BECK_DK47</strain>
    </source>
</reference>
<feature type="active site" description="Proton acceptor" evidence="13 14">
    <location>
        <position position="202"/>
    </location>
</feature>
<feature type="binding site" evidence="13">
    <location>
        <position position="265"/>
    </location>
    <ligand>
        <name>sn-glycerol 3-phosphate</name>
        <dbReference type="ChEBI" id="CHEBI:57597"/>
    </ligand>
</feature>
<dbReference type="GO" id="GO:0047952">
    <property type="term" value="F:glycerol-3-phosphate dehydrogenase [NAD(P)+] activity"/>
    <property type="evidence" value="ECO:0007669"/>
    <property type="project" value="UniProtKB-UniRule"/>
</dbReference>
<name>A0A450S474_9GAMM</name>
<dbReference type="NCBIfam" id="NF000942">
    <property type="entry name" value="PRK00094.1-4"/>
    <property type="match status" value="1"/>
</dbReference>
<dbReference type="GO" id="GO:0005975">
    <property type="term" value="P:carbohydrate metabolic process"/>
    <property type="evidence" value="ECO:0007669"/>
    <property type="project" value="InterPro"/>
</dbReference>
<evidence type="ECO:0000256" key="5">
    <source>
        <dbReference type="ARBA" id="ARBA00023027"/>
    </source>
</evidence>
<feature type="binding site" evidence="13">
    <location>
        <position position="266"/>
    </location>
    <ligand>
        <name>NADPH</name>
        <dbReference type="ChEBI" id="CHEBI:57783"/>
    </ligand>
</feature>
<dbReference type="InterPro" id="IPR006109">
    <property type="entry name" value="G3P_DH_NAD-dep_C"/>
</dbReference>
<comment type="catalytic activity">
    <reaction evidence="13">
        <text>sn-glycerol 3-phosphate + NAD(+) = dihydroxyacetone phosphate + NADH + H(+)</text>
        <dbReference type="Rhea" id="RHEA:11092"/>
        <dbReference type="ChEBI" id="CHEBI:15378"/>
        <dbReference type="ChEBI" id="CHEBI:57540"/>
        <dbReference type="ChEBI" id="CHEBI:57597"/>
        <dbReference type="ChEBI" id="CHEBI:57642"/>
        <dbReference type="ChEBI" id="CHEBI:57945"/>
        <dbReference type="EC" id="1.1.1.94"/>
    </reaction>
</comment>
<dbReference type="Gene3D" id="3.40.50.720">
    <property type="entry name" value="NAD(P)-binding Rossmann-like Domain"/>
    <property type="match status" value="1"/>
</dbReference>
<evidence type="ECO:0000256" key="7">
    <source>
        <dbReference type="ARBA" id="ARBA00023209"/>
    </source>
</evidence>
<evidence type="ECO:0000259" key="18">
    <source>
        <dbReference type="Pfam" id="PF01210"/>
    </source>
</evidence>
<feature type="binding site" evidence="16">
    <location>
        <position position="151"/>
    </location>
    <ligand>
        <name>NAD(+)</name>
        <dbReference type="ChEBI" id="CHEBI:57540"/>
    </ligand>
</feature>
<dbReference type="InterPro" id="IPR036291">
    <property type="entry name" value="NAD(P)-bd_dom_sf"/>
</dbReference>
<evidence type="ECO:0000256" key="17">
    <source>
        <dbReference type="RuleBase" id="RU000437"/>
    </source>
</evidence>
<feature type="binding site" evidence="13">
    <location>
        <position position="202"/>
    </location>
    <ligand>
        <name>sn-glycerol 3-phosphate</name>
        <dbReference type="ChEBI" id="CHEBI:57597"/>
    </ligand>
</feature>
<dbReference type="GO" id="GO:0051287">
    <property type="term" value="F:NAD binding"/>
    <property type="evidence" value="ECO:0007669"/>
    <property type="project" value="InterPro"/>
</dbReference>
<protein>
    <recommendedName>
        <fullName evidence="11 13">Glycerol-3-phosphate dehydrogenase [NAD(P)+]</fullName>
        <ecNumber evidence="10 13">1.1.1.94</ecNumber>
    </recommendedName>
    <alternativeName>
        <fullName evidence="13">NAD(P)(+)-dependent glycerol-3-phosphate dehydrogenase</fullName>
    </alternativeName>
    <alternativeName>
        <fullName evidence="12 13">NAD(P)H-dependent dihydroxyacetone-phosphate reductase</fullName>
    </alternativeName>
</protein>
<dbReference type="InterPro" id="IPR011128">
    <property type="entry name" value="G3P_DH_NAD-dep_N"/>
</dbReference>
<evidence type="ECO:0000256" key="1">
    <source>
        <dbReference type="ARBA" id="ARBA00011009"/>
    </source>
</evidence>
<dbReference type="Gene3D" id="1.10.1040.10">
    <property type="entry name" value="N-(1-d-carboxylethyl)-l-norvaline Dehydrogenase, domain 2"/>
    <property type="match status" value="1"/>
</dbReference>
<dbReference type="InterPro" id="IPR006168">
    <property type="entry name" value="G3P_DH_NAD-dep"/>
</dbReference>
<feature type="binding site" evidence="16">
    <location>
        <begin position="20"/>
        <end position="25"/>
    </location>
    <ligand>
        <name>NAD(+)</name>
        <dbReference type="ChEBI" id="CHEBI:57540"/>
    </ligand>
</feature>
<proteinExistence type="inferred from homology"/>
<comment type="similarity">
    <text evidence="1 13 17">Belongs to the NAD-dependent glycerol-3-phosphate dehydrogenase family.</text>
</comment>
<evidence type="ECO:0000256" key="12">
    <source>
        <dbReference type="ARBA" id="ARBA00080511"/>
    </source>
</evidence>
<dbReference type="AlphaFoldDB" id="A0A450S474"/>
<evidence type="ECO:0000256" key="14">
    <source>
        <dbReference type="PIRSR" id="PIRSR000114-1"/>
    </source>
</evidence>
<evidence type="ECO:0000313" key="20">
    <source>
        <dbReference type="EMBL" id="VFJ46608.1"/>
    </source>
</evidence>
<evidence type="ECO:0000256" key="11">
    <source>
        <dbReference type="ARBA" id="ARBA00069372"/>
    </source>
</evidence>
<feature type="domain" description="Glycerol-3-phosphate dehydrogenase NAD-dependent N-terminal" evidence="18">
    <location>
        <begin position="16"/>
        <end position="171"/>
    </location>
</feature>
<dbReference type="FunFam" id="1.10.1040.10:FF:000001">
    <property type="entry name" value="Glycerol-3-phosphate dehydrogenase [NAD(P)+]"/>
    <property type="match status" value="1"/>
</dbReference>
<dbReference type="InterPro" id="IPR013328">
    <property type="entry name" value="6PGD_dom2"/>
</dbReference>
<feature type="binding site" evidence="13">
    <location>
        <position position="149"/>
    </location>
    <ligand>
        <name>sn-glycerol 3-phosphate</name>
        <dbReference type="ChEBI" id="CHEBI:57597"/>
    </ligand>
</feature>
<feature type="binding site" evidence="13">
    <location>
        <position position="267"/>
    </location>
    <ligand>
        <name>sn-glycerol 3-phosphate</name>
        <dbReference type="ChEBI" id="CHEBI:57597"/>
    </ligand>
</feature>
<feature type="binding site" evidence="13">
    <location>
        <position position="292"/>
    </location>
    <ligand>
        <name>NADPH</name>
        <dbReference type="ChEBI" id="CHEBI:57783"/>
    </ligand>
</feature>
<feature type="binding site" evidence="13">
    <location>
        <position position="290"/>
    </location>
    <ligand>
        <name>NADPH</name>
        <dbReference type="ChEBI" id="CHEBI:57783"/>
    </ligand>
</feature>
<keyword evidence="3 13" id="KW-0521">NADP</keyword>
<comment type="function">
    <text evidence="13">Catalyzes the reduction of the glycolytic intermediate dihydroxyacetone phosphate (DHAP) to sn-glycerol 3-phosphate (G3P), the key precursor for phospholipid synthesis.</text>
</comment>
<dbReference type="Pfam" id="PF01210">
    <property type="entry name" value="NAD_Gly3P_dh_N"/>
    <property type="match status" value="1"/>
</dbReference>
<dbReference type="GO" id="GO:0046474">
    <property type="term" value="P:glycerophospholipid biosynthetic process"/>
    <property type="evidence" value="ECO:0007669"/>
    <property type="project" value="TreeGrafter"/>
</dbReference>
<evidence type="ECO:0000259" key="19">
    <source>
        <dbReference type="Pfam" id="PF07479"/>
    </source>
</evidence>
<evidence type="ECO:0000256" key="4">
    <source>
        <dbReference type="ARBA" id="ARBA00023002"/>
    </source>
</evidence>
<feature type="domain" description="Glycerol-3-phosphate dehydrogenase NAD-dependent C-terminal" evidence="19">
    <location>
        <begin position="191"/>
        <end position="332"/>
    </location>
</feature>
<feature type="binding site" evidence="13">
    <location>
        <position position="24"/>
    </location>
    <ligand>
        <name>NADPH</name>
        <dbReference type="ChEBI" id="CHEBI:57783"/>
    </ligand>
</feature>
<evidence type="ECO:0000256" key="9">
    <source>
        <dbReference type="ARBA" id="ARBA00052716"/>
    </source>
</evidence>
<dbReference type="GO" id="GO:0046168">
    <property type="term" value="P:glycerol-3-phosphate catabolic process"/>
    <property type="evidence" value="ECO:0007669"/>
    <property type="project" value="InterPro"/>
</dbReference>
<dbReference type="PROSITE" id="PS00957">
    <property type="entry name" value="NAD_G3PDH"/>
    <property type="match status" value="1"/>
</dbReference>
<evidence type="ECO:0000256" key="10">
    <source>
        <dbReference type="ARBA" id="ARBA00066687"/>
    </source>
</evidence>
<dbReference type="PANTHER" id="PTHR11728:SF1">
    <property type="entry name" value="GLYCEROL-3-PHOSPHATE DEHYDROGENASE [NAD(+)] 2, CHLOROPLASTIC"/>
    <property type="match status" value="1"/>
</dbReference>
<dbReference type="NCBIfam" id="NF000940">
    <property type="entry name" value="PRK00094.1-2"/>
    <property type="match status" value="1"/>
</dbReference>
<feature type="binding site" evidence="15">
    <location>
        <begin position="266"/>
        <end position="267"/>
    </location>
    <ligand>
        <name>substrate</name>
    </ligand>
</feature>
<keyword evidence="13" id="KW-0547">Nucleotide-binding</keyword>
<dbReference type="FunFam" id="3.40.50.720:FF:000019">
    <property type="entry name" value="Glycerol-3-phosphate dehydrogenase [NAD(P)+]"/>
    <property type="match status" value="1"/>
</dbReference>
<evidence type="ECO:0000256" key="16">
    <source>
        <dbReference type="PIRSR" id="PIRSR000114-3"/>
    </source>
</evidence>
<feature type="binding site" evidence="13">
    <location>
        <position position="266"/>
    </location>
    <ligand>
        <name>sn-glycerol 3-phosphate</name>
        <dbReference type="ChEBI" id="CHEBI:57597"/>
    </ligand>
</feature>
<comment type="subcellular location">
    <subcellularLocation>
        <location evidence="13">Cytoplasm</location>
    </subcellularLocation>
</comment>
<dbReference type="PRINTS" id="PR00077">
    <property type="entry name" value="GPDHDRGNASE"/>
</dbReference>
<keyword evidence="5 13" id="KW-0520">NAD</keyword>
<accession>A0A450S474</accession>
<comment type="caution">
    <text evidence="13">Lacks conserved residue(s) required for the propagation of feature annotation.</text>
</comment>
<evidence type="ECO:0000256" key="2">
    <source>
        <dbReference type="ARBA" id="ARBA00022516"/>
    </source>
</evidence>
<keyword evidence="4 13" id="KW-0560">Oxidoreductase</keyword>
<organism evidence="20">
    <name type="scientific">Candidatus Kentrum sp. DK</name>
    <dbReference type="NCBI Taxonomy" id="2126562"/>
    <lineage>
        <taxon>Bacteria</taxon>
        <taxon>Pseudomonadati</taxon>
        <taxon>Pseudomonadota</taxon>
        <taxon>Gammaproteobacteria</taxon>
        <taxon>Candidatus Kentrum</taxon>
    </lineage>
</organism>